<gene>
    <name evidence="2" type="ORF">HPB51_004003</name>
</gene>
<feature type="region of interest" description="Disordered" evidence="1">
    <location>
        <begin position="213"/>
        <end position="235"/>
    </location>
</feature>
<accession>A0A9J6DT22</accession>
<organism evidence="2 3">
    <name type="scientific">Rhipicephalus microplus</name>
    <name type="common">Cattle tick</name>
    <name type="synonym">Boophilus microplus</name>
    <dbReference type="NCBI Taxonomy" id="6941"/>
    <lineage>
        <taxon>Eukaryota</taxon>
        <taxon>Metazoa</taxon>
        <taxon>Ecdysozoa</taxon>
        <taxon>Arthropoda</taxon>
        <taxon>Chelicerata</taxon>
        <taxon>Arachnida</taxon>
        <taxon>Acari</taxon>
        <taxon>Parasitiformes</taxon>
        <taxon>Ixodida</taxon>
        <taxon>Ixodoidea</taxon>
        <taxon>Ixodidae</taxon>
        <taxon>Rhipicephalinae</taxon>
        <taxon>Rhipicephalus</taxon>
        <taxon>Boophilus</taxon>
    </lineage>
</organism>
<protein>
    <submittedName>
        <fullName evidence="2">Uncharacterized protein</fullName>
    </submittedName>
</protein>
<comment type="caution">
    <text evidence="2">The sequence shown here is derived from an EMBL/GenBank/DDBJ whole genome shotgun (WGS) entry which is preliminary data.</text>
</comment>
<proteinExistence type="predicted"/>
<dbReference type="Proteomes" id="UP000821866">
    <property type="component" value="Unassembled WGS sequence"/>
</dbReference>
<reference evidence="2" key="1">
    <citation type="journal article" date="2020" name="Cell">
        <title>Large-Scale Comparative Analyses of Tick Genomes Elucidate Their Genetic Diversity and Vector Capacities.</title>
        <authorList>
            <consortium name="Tick Genome and Microbiome Consortium (TIGMIC)"/>
            <person name="Jia N."/>
            <person name="Wang J."/>
            <person name="Shi W."/>
            <person name="Du L."/>
            <person name="Sun Y."/>
            <person name="Zhan W."/>
            <person name="Jiang J.F."/>
            <person name="Wang Q."/>
            <person name="Zhang B."/>
            <person name="Ji P."/>
            <person name="Bell-Sakyi L."/>
            <person name="Cui X.M."/>
            <person name="Yuan T.T."/>
            <person name="Jiang B.G."/>
            <person name="Yang W.F."/>
            <person name="Lam T.T."/>
            <person name="Chang Q.C."/>
            <person name="Ding S.J."/>
            <person name="Wang X.J."/>
            <person name="Zhu J.G."/>
            <person name="Ruan X.D."/>
            <person name="Zhao L."/>
            <person name="Wei J.T."/>
            <person name="Ye R.Z."/>
            <person name="Que T.C."/>
            <person name="Du C.H."/>
            <person name="Zhou Y.H."/>
            <person name="Cheng J.X."/>
            <person name="Dai P.F."/>
            <person name="Guo W.B."/>
            <person name="Han X.H."/>
            <person name="Huang E.J."/>
            <person name="Li L.F."/>
            <person name="Wei W."/>
            <person name="Gao Y.C."/>
            <person name="Liu J.Z."/>
            <person name="Shao H.Z."/>
            <person name="Wang X."/>
            <person name="Wang C.C."/>
            <person name="Yang T.C."/>
            <person name="Huo Q.B."/>
            <person name="Li W."/>
            <person name="Chen H.Y."/>
            <person name="Chen S.E."/>
            <person name="Zhou L.G."/>
            <person name="Ni X.B."/>
            <person name="Tian J.H."/>
            <person name="Sheng Y."/>
            <person name="Liu T."/>
            <person name="Pan Y.S."/>
            <person name="Xia L.Y."/>
            <person name="Li J."/>
            <person name="Zhao F."/>
            <person name="Cao W.C."/>
        </authorList>
    </citation>
    <scope>NUCLEOTIDE SEQUENCE</scope>
    <source>
        <strain evidence="2">Rmic-2018</strain>
    </source>
</reference>
<sequence length="235" mass="26871">MMAPYLPSECDAGRLESADENIKDFHLVKWSSITMRRVSRSLHSSNCLHKKVKQRKASEELHLFSETGSLVKTPEGALEVTKRSYENLYAEPTALSAEFLFVINDQVYEFCDSPIVEEELFAALATMKRNCSPGTDGWNVPEKPFTALVNRLLREGTQCARIISTLHALRRRHRRRIQGQGELLKLHSQYHACVLDLSQRYFPAVRPTYQYETRAREKPLTPRGADKKPPNSPVL</sequence>
<dbReference type="AlphaFoldDB" id="A0A9J6DT22"/>
<evidence type="ECO:0000256" key="1">
    <source>
        <dbReference type="SAM" id="MobiDB-lite"/>
    </source>
</evidence>
<feature type="compositionally biased region" description="Basic and acidic residues" evidence="1">
    <location>
        <begin position="213"/>
        <end position="229"/>
    </location>
</feature>
<keyword evidence="3" id="KW-1185">Reference proteome</keyword>
<evidence type="ECO:0000313" key="3">
    <source>
        <dbReference type="Proteomes" id="UP000821866"/>
    </source>
</evidence>
<name>A0A9J6DT22_RHIMP</name>
<reference evidence="2" key="2">
    <citation type="submission" date="2021-09" db="EMBL/GenBank/DDBJ databases">
        <authorList>
            <person name="Jia N."/>
            <person name="Wang J."/>
            <person name="Shi W."/>
            <person name="Du L."/>
            <person name="Sun Y."/>
            <person name="Zhan W."/>
            <person name="Jiang J."/>
            <person name="Wang Q."/>
            <person name="Zhang B."/>
            <person name="Ji P."/>
            <person name="Sakyi L.B."/>
            <person name="Cui X."/>
            <person name="Yuan T."/>
            <person name="Jiang B."/>
            <person name="Yang W."/>
            <person name="Lam T.T.-Y."/>
            <person name="Chang Q."/>
            <person name="Ding S."/>
            <person name="Wang X."/>
            <person name="Zhu J."/>
            <person name="Ruan X."/>
            <person name="Zhao L."/>
            <person name="Wei J."/>
            <person name="Que T."/>
            <person name="Du C."/>
            <person name="Cheng J."/>
            <person name="Dai P."/>
            <person name="Han X."/>
            <person name="Huang E."/>
            <person name="Gao Y."/>
            <person name="Liu J."/>
            <person name="Shao H."/>
            <person name="Ye R."/>
            <person name="Li L."/>
            <person name="Wei W."/>
            <person name="Wang X."/>
            <person name="Wang C."/>
            <person name="Huo Q."/>
            <person name="Li W."/>
            <person name="Guo W."/>
            <person name="Chen H."/>
            <person name="Chen S."/>
            <person name="Zhou L."/>
            <person name="Zhou L."/>
            <person name="Ni X."/>
            <person name="Tian J."/>
            <person name="Zhou Y."/>
            <person name="Sheng Y."/>
            <person name="Liu T."/>
            <person name="Pan Y."/>
            <person name="Xia L."/>
            <person name="Li J."/>
            <person name="Zhao F."/>
            <person name="Cao W."/>
        </authorList>
    </citation>
    <scope>NUCLEOTIDE SEQUENCE</scope>
    <source>
        <strain evidence="2">Rmic-2018</strain>
        <tissue evidence="2">Larvae</tissue>
    </source>
</reference>
<evidence type="ECO:0000313" key="2">
    <source>
        <dbReference type="EMBL" id="KAH8025161.1"/>
    </source>
</evidence>
<dbReference type="EMBL" id="JABSTU010000007">
    <property type="protein sequence ID" value="KAH8025161.1"/>
    <property type="molecule type" value="Genomic_DNA"/>
</dbReference>